<organism evidence="2 3">
    <name type="scientific">Roseateles amylovorans</name>
    <dbReference type="NCBI Taxonomy" id="2978473"/>
    <lineage>
        <taxon>Bacteria</taxon>
        <taxon>Pseudomonadati</taxon>
        <taxon>Pseudomonadota</taxon>
        <taxon>Betaproteobacteria</taxon>
        <taxon>Burkholderiales</taxon>
        <taxon>Sphaerotilaceae</taxon>
        <taxon>Roseateles</taxon>
    </lineage>
</organism>
<protein>
    <submittedName>
        <fullName evidence="2">Uncharacterized protein</fullName>
    </submittedName>
</protein>
<keyword evidence="1" id="KW-0812">Transmembrane</keyword>
<sequence length="84" mass="8776">MTTARQLALPSATSITVKAVIFGALASLAVGFGIAHAQGQRELRASIVTLDPVVITVKRAQLPTVYISGRRDASAEDRQVASAD</sequence>
<accession>A0ABY6AX06</accession>
<name>A0ABY6AX06_9BURK</name>
<evidence type="ECO:0000256" key="1">
    <source>
        <dbReference type="SAM" id="Phobius"/>
    </source>
</evidence>
<evidence type="ECO:0000313" key="2">
    <source>
        <dbReference type="EMBL" id="UXH77222.1"/>
    </source>
</evidence>
<keyword evidence="1" id="KW-0472">Membrane</keyword>
<dbReference type="EMBL" id="CP104562">
    <property type="protein sequence ID" value="UXH77222.1"/>
    <property type="molecule type" value="Genomic_DNA"/>
</dbReference>
<proteinExistence type="predicted"/>
<dbReference type="Proteomes" id="UP001064933">
    <property type="component" value="Chromosome"/>
</dbReference>
<keyword evidence="3" id="KW-1185">Reference proteome</keyword>
<gene>
    <name evidence="2" type="ORF">N4261_19725</name>
</gene>
<keyword evidence="1" id="KW-1133">Transmembrane helix</keyword>
<reference evidence="2" key="1">
    <citation type="submission" date="2022-10" db="EMBL/GenBank/DDBJ databases">
        <title>Characterization and whole genome sequencing of a new Roseateles species, isolated from fresh water.</title>
        <authorList>
            <person name="Guliayeva D.Y."/>
            <person name="Akhremchuk A.E."/>
            <person name="Sikolenko M.A."/>
            <person name="Valentovich L.N."/>
            <person name="Sidarenka A.V."/>
        </authorList>
    </citation>
    <scope>NUCLEOTIDE SEQUENCE</scope>
    <source>
        <strain evidence="2">BIM B-1768</strain>
    </source>
</reference>
<feature type="transmembrane region" description="Helical" evidence="1">
    <location>
        <begin position="15"/>
        <end position="35"/>
    </location>
</feature>
<evidence type="ECO:0000313" key="3">
    <source>
        <dbReference type="Proteomes" id="UP001064933"/>
    </source>
</evidence>
<dbReference type="RefSeq" id="WP_261756964.1">
    <property type="nucleotide sequence ID" value="NZ_CP104562.2"/>
</dbReference>